<dbReference type="PROSITE" id="PS50082">
    <property type="entry name" value="WD_REPEATS_2"/>
    <property type="match status" value="1"/>
</dbReference>
<feature type="compositionally biased region" description="Low complexity" evidence="5">
    <location>
        <begin position="161"/>
        <end position="171"/>
    </location>
</feature>
<feature type="compositionally biased region" description="Pro residues" evidence="5">
    <location>
        <begin position="244"/>
        <end position="254"/>
    </location>
</feature>
<feature type="compositionally biased region" description="Polar residues" evidence="5">
    <location>
        <begin position="2132"/>
        <end position="2149"/>
    </location>
</feature>
<feature type="region of interest" description="Disordered" evidence="5">
    <location>
        <begin position="724"/>
        <end position="748"/>
    </location>
</feature>
<name>A0A0M9FZE4_LEPPY</name>
<feature type="region of interest" description="Disordered" evidence="5">
    <location>
        <begin position="825"/>
        <end position="881"/>
    </location>
</feature>
<feature type="region of interest" description="Disordered" evidence="5">
    <location>
        <begin position="231"/>
        <end position="260"/>
    </location>
</feature>
<feature type="region of interest" description="Disordered" evidence="5">
    <location>
        <begin position="2625"/>
        <end position="2697"/>
    </location>
</feature>
<gene>
    <name evidence="6" type="ORF">ABB37_05708</name>
</gene>
<feature type="region of interest" description="Disordered" evidence="5">
    <location>
        <begin position="1850"/>
        <end position="1873"/>
    </location>
</feature>
<feature type="compositionally biased region" description="Low complexity" evidence="5">
    <location>
        <begin position="2912"/>
        <end position="2932"/>
    </location>
</feature>
<organism evidence="6 7">
    <name type="scientific">Leptomonas pyrrhocoris</name>
    <name type="common">Firebug parasite</name>
    <dbReference type="NCBI Taxonomy" id="157538"/>
    <lineage>
        <taxon>Eukaryota</taxon>
        <taxon>Discoba</taxon>
        <taxon>Euglenozoa</taxon>
        <taxon>Kinetoplastea</taxon>
        <taxon>Metakinetoplastina</taxon>
        <taxon>Trypanosomatida</taxon>
        <taxon>Trypanosomatidae</taxon>
        <taxon>Leishmaniinae</taxon>
        <taxon>Leptomonas</taxon>
    </lineage>
</organism>
<feature type="compositionally biased region" description="Low complexity" evidence="5">
    <location>
        <begin position="1960"/>
        <end position="1975"/>
    </location>
</feature>
<evidence type="ECO:0000256" key="3">
    <source>
        <dbReference type="ARBA" id="ARBA00022980"/>
    </source>
</evidence>
<feature type="compositionally biased region" description="Acidic residues" evidence="5">
    <location>
        <begin position="841"/>
        <end position="852"/>
    </location>
</feature>
<feature type="region of interest" description="Disordered" evidence="5">
    <location>
        <begin position="113"/>
        <end position="171"/>
    </location>
</feature>
<feature type="region of interest" description="Disordered" evidence="5">
    <location>
        <begin position="1954"/>
        <end position="1975"/>
    </location>
</feature>
<feature type="compositionally biased region" description="Acidic residues" evidence="5">
    <location>
        <begin position="2662"/>
        <end position="2680"/>
    </location>
</feature>
<keyword evidence="7" id="KW-1185">Reference proteome</keyword>
<sequence>MHNTKIMFGSRLEAALAGPELTPEAAAVMRTNKARAQAAQFLMQDGDSTAPLPPLDPSQRTSLHRQLRSRYNPSQIPFSSLSCSKYITANDVEQLARVFHQFNLFAVSVPAVETAAPSRSRRSSPIGTMMGGRDATAATPSTEREANGAAARSPSMAAPETRASNARSTSSSVSSLAALLSQRRTSAIPPPVRNWRVGECVFQGDGMALLRDVVEPPPPPRVTESVRLSLQMDGGARSRSPQPDGTPLPPPAPSTPASTAGAALLAPPTRVAAVAASYTNKAATNTATAAAAAIADGRDLAEPFTSESNDCAMTMDWLVEVLLEMILANYDAANRKGPHVNASDADVESIERRLASTMAGGPFQHLASTQPPVGDYGATFGTAMNNLSAASYQARCRESNMDLLLSVKAELLDWVEQLKQTCDQREHLAAWQNCMLQEDVLHRYQLCVVHSLRTTATATAFTSSHATPQSHASAVSPSTCLRSPLHSLEVDVTSPALTDGGASAFSPSTTPSGAPPRSRRANVRWRMSGSIANASAATAAAPTVPNTRPSSGSGVGRVAVAPSPHALRGLTGPVAFRHDTSRLSRDGAGLVEVLGGYYLPDKPGEELIPLHGCSSTESYCADTAASLPGCAETTASSNAATLVVESSYLTVKARMCAPAFKDLLLCPMELNKFLWESPAAIEIAMEEELKVQQQQHARSTRTATAATAAAASSSVGVVNESFNQFSGDSSSRSAPQSQSQHQQNRRRRAAAEQHLVCWSDVASNLLMGLETTWTTQHHDRPYVRVQTALLEDMAEEARGAAPGPHHVPLTSRRLSLTAVAAAAAAGVGGGGTPNTAGQPNEPEEDEDDDSADESQSLPLGAAGKGGQCQRRRLNKPGSSTDAATLQQRAMLLSSLGAAAEAALRTLHAQAADHVVVSPQQKFIVTSSKDGMLKVWETSRGQFVHTILNVGQTWVLHMCFLHGGEYLLVATSSAEITVINFPAGGVVMKLRGCTSLATAITFVKQPSTVNTQRFGLKPGDCGHHKPVTKQGTSVTEYHAAAAMRLEKQVESESVPIAARPLIGYVAPTAAFYEEEVGHFFFGTLSGMVGCVDLSEPLSRSGLLAAAAGARWREPLHVYNSVYAHPDLAAEREGSPAPPAATASARGSLVRARSIVGGAQPTMAPTSGTTQPGLRVNGVFHCGVGHCVISADCAGGIVRTPFTAAADTLVYSLGAPATVMDTEKPIRFMVCCPGGRRFVTVHSDRRALLWGVGRTTTEVVHQYPQEACDIVDVCFLTHLLQVALLMADRSIHIFDERGTRSTSSIQLPRGLSSRVEDIASVTLKYSANDGEGCLAYLPSAQRIVCGLRGPVLYEPAVRSAATERGMSAATPMAFRTAEEAKPRRGSGIMGTSDTLIGGGGGSASRRDSAALTFLLTASAPASPAKSPSNKNLWTDSSASSPSAAAAATAAADRRTARDRRASISSMTSCVSESSVMDDRAHEMAQRRQRRQLFSAAFLRAEQRLLPYQTHTSAVVGVVLNVEGGELHTISTDTWTTWNFETGLRVRAAVQVPDAAVRELALQRRACRLTCCAWSSTAHTRLLLGTRGSRVLTLDSTVGSVVSVTESLQQGGHKALEDKDVGVIACCGTRTLLCSGRVCEVRRYELTGAPLPSGEERFVSMQVHLPSSTAALSAGGAELTGPASEGKGRESRDRGGSSSPASCAHPSNGGAGPSSTEPMSGANTVTTTITSCCVVRESYLCLGTSDTQLFFYRMVANSSPIQVEVLRDTTGEPDVGRVIGLYYVHNKTQDLLLAVVDTGALYVYSYTLQRMITRYSFPCLGTNLMRIPTSAERRGRPAPLQPQRPHYLTSVSLTDDATSSKGPAAATAPSSTGISTVSGTSQRQLILCCGDSAGYVHVVSLKGVFMDAAAAAVAGLGSKLATKNRAVHIVASFRAATSGVSALETMKWNQMSAPGVAAAAVQPDGSPTRSPDSPSSTDASTSLVLFAGSFDGNVRVFCLLLPPSNSITAAPHRSSSGTSRVTAASHGSPSPLLSFSVAAVQKAGAFTPAAGVALAPPLTGPLGMAPILRGPRALGDGTPYSATILSSDLKSEGTNYNVKDSSGGNGGPFTPVPSSSLTSHQAMWLVNTLPQLAADSSNSAKRSNTPTTNSGVVSRPVPMTVGLCGADTWDLYELNTFSDVKQALWAADFVEEQYDEEGEGAEEKTRLPSIMDDKNESRPKEGETPTRAAAADSAKKDKTGVTAAGAGGGYPGADPREGSAVLLRDVLRRSKKRLATHGVVAASTSVGGTADVASAPAAVAVARRKSNTEATAATRDEAALRSTPMHNAYEKVFAGTAPAVTPGKARRGKKLATLTATSRLPSAPSSHASPAVSGAGSHVGEAALLFKPHTLDELVSGAHPSTSKKSTFPPVKTQLTASGIAAAAAASTPSLSEEGDFGLSSTTAIAPNDTAALNSSLGPQRRPFPFKTQQNPLLHTYPVALLRQMGVMPPQAEPPDVDPVTQKPVELSAQEAFQRWGRTTSAPTNPLLSSTGEMHLLPVATAHLPTSANADPLAPPSGPLSDARGSDETVAGTERTSASSSATSSCYFHYNNAVAAAAAAVGGGDRDAEDADGSRRYVESVSHLLSSLRGGCQTVEKRDSGSTERETAAPDTDDGDDSSGGADNALEEESVDEGGEEAAEEPDLLSPSSSAEEEGDKAKASTFLTEGAAHGQPVARHPRFTIVPSTPMSVTSTITRRSTATTAPTATATLTSAGEAGIPATKLGKKSQQSPCAISVSATDALQSSVFNVSPMTEEANERWIAAQQAQSPFGAPSEALRPRRSRASYINTDAGGASMTDPPPTASSPKHSRAQRERTLLRGALQDLDPQVLKIREEQMMLCHAAGQIDRELRRPMGAASSARRSRSSMGCTQQPGAASAQSYDASSGSSNTVNSSTRRMGVGEFTARLLRVWRQRSGDTAVEASAALMQQLQRPPSSSSHADEATNASMSRRSFADSLVLPKRHSNRGQLPGIASHDSGRLPPNVMMALAAARQATPGAGFGLDLLILTVPCEPPQLTRRRPVRANTNPSLLAASAAGPPPPSFVTPARSARSLPRLGVQQELHPVQVALPCTLQKDESERLRLRRFEAAVNTRSGKGRR</sequence>
<keyword evidence="1 4" id="KW-0853">WD repeat</keyword>
<reference evidence="6 7" key="1">
    <citation type="submission" date="2015-07" db="EMBL/GenBank/DDBJ databases">
        <title>High-quality genome of monoxenous trypanosomatid Leptomonas pyrrhocoris.</title>
        <authorList>
            <person name="Flegontov P."/>
            <person name="Butenko A."/>
            <person name="Firsov S."/>
            <person name="Vlcek C."/>
            <person name="Logacheva M.D."/>
            <person name="Field M."/>
            <person name="Filatov D."/>
            <person name="Flegontova O."/>
            <person name="Gerasimov E."/>
            <person name="Jackson A.P."/>
            <person name="Kelly S."/>
            <person name="Opperdoes F."/>
            <person name="O'Reilly A."/>
            <person name="Votypka J."/>
            <person name="Yurchenko V."/>
            <person name="Lukes J."/>
        </authorList>
    </citation>
    <scope>NUCLEOTIDE SEQUENCE [LARGE SCALE GENOMIC DNA]</scope>
    <source>
        <strain evidence="6">H10</strain>
    </source>
</reference>
<dbReference type="VEuPathDB" id="TriTrypDB:LpyrH10_11_1730"/>
<feature type="compositionally biased region" description="Low complexity" evidence="5">
    <location>
        <begin position="2358"/>
        <end position="2371"/>
    </location>
</feature>
<keyword evidence="3" id="KW-0687">Ribonucleoprotein</keyword>
<evidence type="ECO:0000256" key="2">
    <source>
        <dbReference type="ARBA" id="ARBA00022737"/>
    </source>
</evidence>
<feature type="region of interest" description="Disordered" evidence="5">
    <location>
        <begin position="2721"/>
        <end position="2740"/>
    </location>
</feature>
<dbReference type="InterPro" id="IPR036322">
    <property type="entry name" value="WD40_repeat_dom_sf"/>
</dbReference>
<feature type="region of interest" description="Disordered" evidence="5">
    <location>
        <begin position="536"/>
        <end position="556"/>
    </location>
</feature>
<feature type="region of interest" description="Disordered" evidence="5">
    <location>
        <begin position="1442"/>
        <end position="1462"/>
    </location>
</feature>
<keyword evidence="2" id="KW-0677">Repeat</keyword>
<feature type="region of interest" description="Disordered" evidence="5">
    <location>
        <begin position="2543"/>
        <end position="2580"/>
    </location>
</feature>
<feature type="region of interest" description="Disordered" evidence="5">
    <location>
        <begin position="2132"/>
        <end position="2155"/>
    </location>
</feature>
<keyword evidence="3" id="KW-0689">Ribosomal protein</keyword>
<feature type="region of interest" description="Disordered" evidence="5">
    <location>
        <begin position="2965"/>
        <end position="2986"/>
    </location>
</feature>
<dbReference type="Gene3D" id="2.130.10.10">
    <property type="entry name" value="YVTN repeat-like/Quinoprotein amine dehydrogenase"/>
    <property type="match status" value="1"/>
</dbReference>
<feature type="region of interest" description="Disordered" evidence="5">
    <location>
        <begin position="2191"/>
        <end position="2254"/>
    </location>
</feature>
<proteinExistence type="predicted"/>
<evidence type="ECO:0000313" key="6">
    <source>
        <dbReference type="EMBL" id="KPA79225.1"/>
    </source>
</evidence>
<feature type="compositionally biased region" description="Basic and acidic residues" evidence="5">
    <location>
        <begin position="2198"/>
        <end position="2221"/>
    </location>
</feature>
<dbReference type="InterPro" id="IPR015943">
    <property type="entry name" value="WD40/YVTN_repeat-like_dom_sf"/>
</dbReference>
<feature type="region of interest" description="Disordered" evidence="5">
    <location>
        <begin position="2887"/>
        <end position="2932"/>
    </location>
</feature>
<feature type="compositionally biased region" description="Basic and acidic residues" evidence="5">
    <location>
        <begin position="1449"/>
        <end position="1459"/>
    </location>
</feature>
<feature type="region of interest" description="Disordered" evidence="5">
    <location>
        <begin position="497"/>
        <end position="519"/>
    </location>
</feature>
<dbReference type="PROSITE" id="PS50294">
    <property type="entry name" value="WD_REPEATS_REGION"/>
    <property type="match status" value="1"/>
</dbReference>
<dbReference type="GO" id="GO:0005840">
    <property type="term" value="C:ribosome"/>
    <property type="evidence" value="ECO:0007669"/>
    <property type="project" value="UniProtKB-KW"/>
</dbReference>
<accession>A0A0M9FZE4</accession>
<evidence type="ECO:0000256" key="1">
    <source>
        <dbReference type="ARBA" id="ARBA00022574"/>
    </source>
</evidence>
<dbReference type="OMA" id="VCEVRRY"/>
<dbReference type="EMBL" id="LGTL01000011">
    <property type="protein sequence ID" value="KPA79225.1"/>
    <property type="molecule type" value="Genomic_DNA"/>
</dbReference>
<feature type="compositionally biased region" description="Basic and acidic residues" evidence="5">
    <location>
        <begin position="2632"/>
        <end position="2645"/>
    </location>
</feature>
<evidence type="ECO:0000256" key="4">
    <source>
        <dbReference type="PROSITE-ProRule" id="PRU00221"/>
    </source>
</evidence>
<feature type="compositionally biased region" description="Basic and acidic residues" evidence="5">
    <location>
        <begin position="1683"/>
        <end position="1692"/>
    </location>
</feature>
<dbReference type="Proteomes" id="UP000037923">
    <property type="component" value="Unassembled WGS sequence"/>
</dbReference>
<feature type="region of interest" description="Disordered" evidence="5">
    <location>
        <begin position="1668"/>
        <end position="1718"/>
    </location>
</feature>
<evidence type="ECO:0000256" key="5">
    <source>
        <dbReference type="SAM" id="MobiDB-lite"/>
    </source>
</evidence>
<dbReference type="PROSITE" id="PS00678">
    <property type="entry name" value="WD_REPEATS_1"/>
    <property type="match status" value="1"/>
</dbReference>
<dbReference type="InterPro" id="IPR019775">
    <property type="entry name" value="WD40_repeat_CS"/>
</dbReference>
<feature type="region of interest" description="Disordered" evidence="5">
    <location>
        <begin position="1376"/>
        <end position="1401"/>
    </location>
</feature>
<evidence type="ECO:0000313" key="7">
    <source>
        <dbReference type="Proteomes" id="UP000037923"/>
    </source>
</evidence>
<protein>
    <submittedName>
        <fullName evidence="6">Uncharacterized protein</fullName>
    </submittedName>
</protein>
<dbReference type="RefSeq" id="XP_015657664.1">
    <property type="nucleotide sequence ID" value="XM_015803839.1"/>
</dbReference>
<feature type="region of interest" description="Disordered" evidence="5">
    <location>
        <begin position="1418"/>
        <end position="1437"/>
    </location>
</feature>
<feature type="repeat" description="WD" evidence="4">
    <location>
        <begin position="904"/>
        <end position="945"/>
    </location>
</feature>
<feature type="compositionally biased region" description="Low complexity" evidence="5">
    <location>
        <begin position="729"/>
        <end position="742"/>
    </location>
</feature>
<feature type="compositionally biased region" description="Low complexity" evidence="5">
    <location>
        <begin position="2728"/>
        <end position="2740"/>
    </location>
</feature>
<dbReference type="InterPro" id="IPR001680">
    <property type="entry name" value="WD40_rpt"/>
</dbReference>
<dbReference type="SUPFAM" id="SSF50978">
    <property type="entry name" value="WD40 repeat-like"/>
    <property type="match status" value="2"/>
</dbReference>
<dbReference type="OrthoDB" id="538223at2759"/>
<comment type="caution">
    <text evidence="6">The sequence shown here is derived from an EMBL/GenBank/DDBJ whole genome shotgun (WGS) entry which is preliminary data.</text>
</comment>
<feature type="region of interest" description="Disordered" evidence="5">
    <location>
        <begin position="2352"/>
        <end position="2371"/>
    </location>
</feature>
<feature type="region of interest" description="Disordered" evidence="5">
    <location>
        <begin position="2825"/>
        <end position="2850"/>
    </location>
</feature>
<dbReference type="SMART" id="SM00320">
    <property type="entry name" value="WD40"/>
    <property type="match status" value="5"/>
</dbReference>
<dbReference type="GeneID" id="26905998"/>